<evidence type="ECO:0000256" key="7">
    <source>
        <dbReference type="ARBA" id="ARBA00022989"/>
    </source>
</evidence>
<dbReference type="PROSITE" id="PS00874">
    <property type="entry name" value="T2SP_F"/>
    <property type="match status" value="1"/>
</dbReference>
<accession>A0A3M7TX85</accession>
<dbReference type="OrthoDB" id="9805682at2"/>
<feature type="domain" description="Type II secretion system protein GspF" evidence="11">
    <location>
        <begin position="271"/>
        <end position="392"/>
    </location>
</feature>
<dbReference type="InterPro" id="IPR018076">
    <property type="entry name" value="T2SS_GspF_dom"/>
</dbReference>
<gene>
    <name evidence="12" type="ORF">EBO34_09915</name>
</gene>
<protein>
    <submittedName>
        <fullName evidence="12">Type II secretion system F family protein</fullName>
    </submittedName>
</protein>
<dbReference type="PANTHER" id="PTHR30012">
    <property type="entry name" value="GENERAL SECRETION PATHWAY PROTEIN"/>
    <property type="match status" value="1"/>
</dbReference>
<dbReference type="AlphaFoldDB" id="A0A3M7TX85"/>
<evidence type="ECO:0000256" key="4">
    <source>
        <dbReference type="ARBA" id="ARBA00022475"/>
    </source>
</evidence>
<comment type="similarity">
    <text evidence="2 9">Belongs to the GSP F family.</text>
</comment>
<evidence type="ECO:0000256" key="9">
    <source>
        <dbReference type="RuleBase" id="RU003923"/>
    </source>
</evidence>
<dbReference type="Gene3D" id="1.20.81.30">
    <property type="entry name" value="Type II secretion system (T2SS), domain F"/>
    <property type="match status" value="2"/>
</dbReference>
<dbReference type="RefSeq" id="WP_122897790.1">
    <property type="nucleotide sequence ID" value="NZ_RHIB01000001.1"/>
</dbReference>
<dbReference type="GO" id="GO:0005886">
    <property type="term" value="C:plasma membrane"/>
    <property type="evidence" value="ECO:0007669"/>
    <property type="project" value="UniProtKB-SubCell"/>
</dbReference>
<keyword evidence="13" id="KW-1185">Reference proteome</keyword>
<evidence type="ECO:0000256" key="2">
    <source>
        <dbReference type="ARBA" id="ARBA00005745"/>
    </source>
</evidence>
<dbReference type="EMBL" id="RHIB01000001">
    <property type="protein sequence ID" value="RNA70218.1"/>
    <property type="molecule type" value="Genomic_DNA"/>
</dbReference>
<reference evidence="12 13" key="1">
    <citation type="submission" date="2018-10" db="EMBL/GenBank/DDBJ databases">
        <title>Bacillus Keqinensis sp. nov., a moderately halophilic bacterium isolated from a saline-alkaline lake.</title>
        <authorList>
            <person name="Wang H."/>
        </authorList>
    </citation>
    <scope>NUCLEOTIDE SEQUENCE [LARGE SCALE GENOMIC DNA]</scope>
    <source>
        <strain evidence="12 13">KQ-3</strain>
    </source>
</reference>
<keyword evidence="3 9" id="KW-0813">Transport</keyword>
<feature type="domain" description="Type II secretion system protein GspF" evidence="11">
    <location>
        <begin position="67"/>
        <end position="190"/>
    </location>
</feature>
<evidence type="ECO:0000256" key="5">
    <source>
        <dbReference type="ARBA" id="ARBA00022519"/>
    </source>
</evidence>
<keyword evidence="6 9" id="KW-0812">Transmembrane</keyword>
<dbReference type="PRINTS" id="PR00812">
    <property type="entry name" value="BCTERIALGSPF"/>
</dbReference>
<evidence type="ECO:0000256" key="8">
    <source>
        <dbReference type="ARBA" id="ARBA00023136"/>
    </source>
</evidence>
<feature type="transmembrane region" description="Helical" evidence="10">
    <location>
        <begin position="373"/>
        <end position="394"/>
    </location>
</feature>
<keyword evidence="7 10" id="KW-1133">Transmembrane helix</keyword>
<dbReference type="FunFam" id="1.20.81.30:FF:000001">
    <property type="entry name" value="Type II secretion system protein F"/>
    <property type="match status" value="2"/>
</dbReference>
<evidence type="ECO:0000256" key="10">
    <source>
        <dbReference type="SAM" id="Phobius"/>
    </source>
</evidence>
<comment type="subcellular location">
    <subcellularLocation>
        <location evidence="1">Cell inner membrane</location>
        <topology evidence="1">Multi-pass membrane protein</topology>
    </subcellularLocation>
    <subcellularLocation>
        <location evidence="9">Cell membrane</location>
        <topology evidence="9">Multi-pass membrane protein</topology>
    </subcellularLocation>
</comment>
<evidence type="ECO:0000256" key="3">
    <source>
        <dbReference type="ARBA" id="ARBA00022448"/>
    </source>
</evidence>
<proteinExistence type="inferred from homology"/>
<keyword evidence="5" id="KW-0997">Cell inner membrane</keyword>
<evidence type="ECO:0000256" key="1">
    <source>
        <dbReference type="ARBA" id="ARBA00004429"/>
    </source>
</evidence>
<sequence>MAMYRYRGRNRNGVLVNGKLKSDSEKDARVKLKQKGVNVMEIKHLDSWLYKDVTLFQKVTTNDLVIFLRQFSTLLHAGLSLVDSIELLAKQTSNKLLKEGLVSVSEDIRTGSTFSDAAEKQRHVFPPLFTNMLKAGEAGGNIEEILDRLAVYYEKQHATKQKVISAVSYPAVVGVVAVGVVIFLLAFVVPTFADMFASFGSDLPWITAFVLTIGDVLQSYAWLLLLVVVLSGVGVALMARDKRYKYYLDYGLLKLPIFGSLLQKAAIARMSRTLSSLFSSSVPVLHATSIVERVVGNEVLARVIRDSRNSLEKGESMADPMERHWIFPPLVTQMVVVGEKTGSLDSMLGKVADFYEAEVDQATERLKTAIEPLLIVGLAVVVGVIVAAIAIPMFEIFDTIG</sequence>
<dbReference type="GO" id="GO:0015628">
    <property type="term" value="P:protein secretion by the type II secretion system"/>
    <property type="evidence" value="ECO:0007669"/>
    <property type="project" value="TreeGrafter"/>
</dbReference>
<evidence type="ECO:0000313" key="12">
    <source>
        <dbReference type="EMBL" id="RNA70218.1"/>
    </source>
</evidence>
<dbReference type="InterPro" id="IPR003004">
    <property type="entry name" value="GspF/PilC"/>
</dbReference>
<keyword evidence="4" id="KW-1003">Cell membrane</keyword>
<dbReference type="InterPro" id="IPR042094">
    <property type="entry name" value="T2SS_GspF_sf"/>
</dbReference>
<dbReference type="PANTHER" id="PTHR30012:SF0">
    <property type="entry name" value="TYPE II SECRETION SYSTEM PROTEIN F-RELATED"/>
    <property type="match status" value="1"/>
</dbReference>
<feature type="transmembrane region" description="Helical" evidence="10">
    <location>
        <begin position="220"/>
        <end position="239"/>
    </location>
</feature>
<evidence type="ECO:0000256" key="6">
    <source>
        <dbReference type="ARBA" id="ARBA00022692"/>
    </source>
</evidence>
<feature type="transmembrane region" description="Helical" evidence="10">
    <location>
        <begin position="169"/>
        <end position="193"/>
    </location>
</feature>
<comment type="caution">
    <text evidence="12">The sequence shown here is derived from an EMBL/GenBank/DDBJ whole genome shotgun (WGS) entry which is preliminary data.</text>
</comment>
<dbReference type="Pfam" id="PF00482">
    <property type="entry name" value="T2SSF"/>
    <property type="match status" value="2"/>
</dbReference>
<dbReference type="InterPro" id="IPR001992">
    <property type="entry name" value="T2SS_GspF/T4SS_PilC_CS"/>
</dbReference>
<organism evidence="12 13">
    <name type="scientific">Alteribacter keqinensis</name>
    <dbReference type="NCBI Taxonomy" id="2483800"/>
    <lineage>
        <taxon>Bacteria</taxon>
        <taxon>Bacillati</taxon>
        <taxon>Bacillota</taxon>
        <taxon>Bacilli</taxon>
        <taxon>Bacillales</taxon>
        <taxon>Bacillaceae</taxon>
        <taxon>Alteribacter</taxon>
    </lineage>
</organism>
<dbReference type="Proteomes" id="UP000278746">
    <property type="component" value="Unassembled WGS sequence"/>
</dbReference>
<keyword evidence="8 10" id="KW-0472">Membrane</keyword>
<name>A0A3M7TX85_9BACI</name>
<evidence type="ECO:0000313" key="13">
    <source>
        <dbReference type="Proteomes" id="UP000278746"/>
    </source>
</evidence>
<evidence type="ECO:0000259" key="11">
    <source>
        <dbReference type="Pfam" id="PF00482"/>
    </source>
</evidence>